<dbReference type="PANTHER" id="PTHR31837">
    <property type="entry name" value="CYTOCHROME B-245 CHAPERONE 1"/>
    <property type="match status" value="1"/>
</dbReference>
<evidence type="ECO:0000256" key="4">
    <source>
        <dbReference type="ARBA" id="ARBA00022692"/>
    </source>
</evidence>
<evidence type="ECO:0000256" key="1">
    <source>
        <dbReference type="ARBA" id="ARBA00004389"/>
    </source>
</evidence>
<dbReference type="PANTHER" id="PTHR31837:SF3">
    <property type="entry name" value="CYTOCHROME B-245 CHAPERONE 1"/>
    <property type="match status" value="1"/>
</dbReference>
<keyword evidence="8 12" id="KW-0472">Membrane</keyword>
<evidence type="ECO:0000256" key="2">
    <source>
        <dbReference type="ARBA" id="ARBA00009907"/>
    </source>
</evidence>
<reference evidence="13 14" key="1">
    <citation type="journal article" date="2021" name="Elife">
        <title>Chloroplast acquisition without the gene transfer in kleptoplastic sea slugs, Plakobranchus ocellatus.</title>
        <authorList>
            <person name="Maeda T."/>
            <person name="Takahashi S."/>
            <person name="Yoshida T."/>
            <person name="Shimamura S."/>
            <person name="Takaki Y."/>
            <person name="Nagai Y."/>
            <person name="Toyoda A."/>
            <person name="Suzuki Y."/>
            <person name="Arimoto A."/>
            <person name="Ishii H."/>
            <person name="Satoh N."/>
            <person name="Nishiyama T."/>
            <person name="Hasebe M."/>
            <person name="Maruyama T."/>
            <person name="Minagawa J."/>
            <person name="Obokata J."/>
            <person name="Shigenobu S."/>
        </authorList>
    </citation>
    <scope>NUCLEOTIDE SEQUENCE [LARGE SCALE GENOMIC DNA]</scope>
</reference>
<accession>A0AAV4CB55</accession>
<keyword evidence="6" id="KW-0391">Immunity</keyword>
<keyword evidence="4 12" id="KW-0812">Transmembrane</keyword>
<evidence type="ECO:0000313" key="14">
    <source>
        <dbReference type="Proteomes" id="UP000735302"/>
    </source>
</evidence>
<keyword evidence="14" id="KW-1185">Reference proteome</keyword>
<evidence type="ECO:0000256" key="11">
    <source>
        <dbReference type="SAM" id="MobiDB-lite"/>
    </source>
</evidence>
<comment type="similarity">
    <text evidence="2">Belongs to the CYBC1 family.</text>
</comment>
<proteinExistence type="inferred from homology"/>
<comment type="caution">
    <text evidence="13">The sequence shown here is derived from an EMBL/GenBank/DDBJ whole genome shotgun (WGS) entry which is preliminary data.</text>
</comment>
<keyword evidence="5" id="KW-0256">Endoplasmic reticulum</keyword>
<feature type="region of interest" description="Disordered" evidence="11">
    <location>
        <begin position="171"/>
        <end position="258"/>
    </location>
</feature>
<dbReference type="EMBL" id="BLXT01006069">
    <property type="protein sequence ID" value="GFO28650.1"/>
    <property type="molecule type" value="Genomic_DNA"/>
</dbReference>
<evidence type="ECO:0000256" key="3">
    <source>
        <dbReference type="ARBA" id="ARBA00022588"/>
    </source>
</evidence>
<keyword evidence="7 12" id="KW-1133">Transmembrane helix</keyword>
<comment type="subcellular location">
    <subcellularLocation>
        <location evidence="1">Endoplasmic reticulum membrane</location>
        <topology evidence="1">Single-pass membrane protein</topology>
    </subcellularLocation>
</comment>
<feature type="compositionally biased region" description="Acidic residues" evidence="11">
    <location>
        <begin position="175"/>
        <end position="188"/>
    </location>
</feature>
<evidence type="ECO:0000256" key="12">
    <source>
        <dbReference type="SAM" id="Phobius"/>
    </source>
</evidence>
<evidence type="ECO:0000256" key="8">
    <source>
        <dbReference type="ARBA" id="ARBA00023136"/>
    </source>
</evidence>
<dbReference type="GO" id="GO:0005789">
    <property type="term" value="C:endoplasmic reticulum membrane"/>
    <property type="evidence" value="ECO:0007669"/>
    <property type="project" value="UniProtKB-SubCell"/>
</dbReference>
<feature type="transmembrane region" description="Helical" evidence="12">
    <location>
        <begin position="21"/>
        <end position="40"/>
    </location>
</feature>
<sequence length="258" mass="28215">MAYMTVKKQTEAELSLLREPSFLSKAVFIGFFVGIFGIFLFGSESFVFKVLIGVGAACLSCLIVDNYELCDLDKTKSEVRITRMHWFQHFMNQFNLLAAQPYVTANLKDIKDVRVEEQEGSGSGSKAYQVVLSLNSGIHLGITEVFTTDDVSVHEKVAKVIKNFLGCLPPLKADDEADDEQDEEEESDAGQVSSSASEDDFEQISRADLDDMEEEKQGVVPSTPLPGERDGAGDASGESQHVEIDGSNPTEVKTTPAS</sequence>
<keyword evidence="9" id="KW-0143">Chaperone</keyword>
<evidence type="ECO:0000256" key="6">
    <source>
        <dbReference type="ARBA" id="ARBA00022859"/>
    </source>
</evidence>
<dbReference type="GO" id="GO:0045087">
    <property type="term" value="P:innate immune response"/>
    <property type="evidence" value="ECO:0007669"/>
    <property type="project" value="UniProtKB-KW"/>
</dbReference>
<evidence type="ECO:0000256" key="7">
    <source>
        <dbReference type="ARBA" id="ARBA00022989"/>
    </source>
</evidence>
<dbReference type="InterPro" id="IPR027846">
    <property type="entry name" value="Cybc1"/>
</dbReference>
<keyword evidence="3" id="KW-0399">Innate immunity</keyword>
<evidence type="ECO:0000256" key="5">
    <source>
        <dbReference type="ARBA" id="ARBA00022824"/>
    </source>
</evidence>
<feature type="compositionally biased region" description="Polar residues" evidence="11">
    <location>
        <begin position="247"/>
        <end position="258"/>
    </location>
</feature>
<evidence type="ECO:0000256" key="10">
    <source>
        <dbReference type="ARBA" id="ARBA00030424"/>
    </source>
</evidence>
<dbReference type="AlphaFoldDB" id="A0AAV4CB55"/>
<name>A0AAV4CB55_9GAST</name>
<gene>
    <name evidence="13" type="ORF">PoB_005515500</name>
</gene>
<dbReference type="Proteomes" id="UP000735302">
    <property type="component" value="Unassembled WGS sequence"/>
</dbReference>
<evidence type="ECO:0000313" key="13">
    <source>
        <dbReference type="EMBL" id="GFO28650.1"/>
    </source>
</evidence>
<dbReference type="Pfam" id="PF15169">
    <property type="entry name" value="Cybc1_Eros"/>
    <property type="match status" value="1"/>
</dbReference>
<organism evidence="13 14">
    <name type="scientific">Plakobranchus ocellatus</name>
    <dbReference type="NCBI Taxonomy" id="259542"/>
    <lineage>
        <taxon>Eukaryota</taxon>
        <taxon>Metazoa</taxon>
        <taxon>Spiralia</taxon>
        <taxon>Lophotrochozoa</taxon>
        <taxon>Mollusca</taxon>
        <taxon>Gastropoda</taxon>
        <taxon>Heterobranchia</taxon>
        <taxon>Euthyneura</taxon>
        <taxon>Panpulmonata</taxon>
        <taxon>Sacoglossa</taxon>
        <taxon>Placobranchoidea</taxon>
        <taxon>Plakobranchidae</taxon>
        <taxon>Plakobranchus</taxon>
    </lineage>
</organism>
<protein>
    <recommendedName>
        <fullName evidence="10">Essential for reactive oxygen species protein</fullName>
    </recommendedName>
</protein>
<evidence type="ECO:0000256" key="9">
    <source>
        <dbReference type="ARBA" id="ARBA00023186"/>
    </source>
</evidence>